<evidence type="ECO:0000256" key="4">
    <source>
        <dbReference type="ARBA" id="ARBA00022692"/>
    </source>
</evidence>
<comment type="subcellular location">
    <subcellularLocation>
        <location evidence="1">Membrane</location>
        <topology evidence="1">Multi-pass membrane protein</topology>
    </subcellularLocation>
</comment>
<evidence type="ECO:0000313" key="8">
    <source>
        <dbReference type="EMBL" id="CDR47391.1"/>
    </source>
</evidence>
<reference evidence="8" key="1">
    <citation type="journal article" date="2014" name="Genome Announc.">
        <title>Draft genome sequence of Rhodosporidium toruloides CECT1137, an oleaginous yeast of biotechnological interest.</title>
        <authorList>
            <person name="Morin N."/>
            <person name="Calcas X."/>
            <person name="Devillers H."/>
            <person name="Durrens P."/>
            <person name="Sherman D.J."/>
            <person name="Nicaud J.-M."/>
            <person name="Neuveglise C."/>
        </authorList>
    </citation>
    <scope>NUCLEOTIDE SEQUENCE</scope>
    <source>
        <strain evidence="8">CECT1137</strain>
    </source>
</reference>
<comment type="similarity">
    <text evidence="2 7">Belongs to the EMC3 family.</text>
</comment>
<dbReference type="SMART" id="SM01415">
    <property type="entry name" value="DUF106"/>
    <property type="match status" value="1"/>
</dbReference>
<gene>
    <name evidence="8" type="ORF">RHTO0S_14e02938g</name>
</gene>
<keyword evidence="5" id="KW-1133">Transmembrane helix</keyword>
<name>A0A061BBS3_RHOTO</name>
<dbReference type="Pfam" id="PF01956">
    <property type="entry name" value="EMC3_TMCO1"/>
    <property type="match status" value="1"/>
</dbReference>
<evidence type="ECO:0000256" key="6">
    <source>
        <dbReference type="ARBA" id="ARBA00023136"/>
    </source>
</evidence>
<protein>
    <recommendedName>
        <fullName evidence="3 7">ER membrane protein complex subunit 3</fullName>
    </recommendedName>
</protein>
<dbReference type="PIRSF" id="PIRSF010045">
    <property type="entry name" value="DUF850_TM_euk"/>
    <property type="match status" value="1"/>
</dbReference>
<dbReference type="InterPro" id="IPR008568">
    <property type="entry name" value="EMC3"/>
</dbReference>
<evidence type="ECO:0000256" key="7">
    <source>
        <dbReference type="PIRNR" id="PIRNR010045"/>
    </source>
</evidence>
<comment type="function">
    <text evidence="7">The EMC seems to be required for efficient folding of proteins in the endoplasmic reticulum (ER).</text>
</comment>
<dbReference type="GO" id="GO:0072546">
    <property type="term" value="C:EMC complex"/>
    <property type="evidence" value="ECO:0007669"/>
    <property type="project" value="TreeGrafter"/>
</dbReference>
<dbReference type="GO" id="GO:0034975">
    <property type="term" value="P:protein folding in endoplasmic reticulum"/>
    <property type="evidence" value="ECO:0007669"/>
    <property type="project" value="TreeGrafter"/>
</dbReference>
<organism evidence="8">
    <name type="scientific">Rhodotorula toruloides</name>
    <name type="common">Yeast</name>
    <name type="synonym">Rhodosporidium toruloides</name>
    <dbReference type="NCBI Taxonomy" id="5286"/>
    <lineage>
        <taxon>Eukaryota</taxon>
        <taxon>Fungi</taxon>
        <taxon>Dikarya</taxon>
        <taxon>Basidiomycota</taxon>
        <taxon>Pucciniomycotina</taxon>
        <taxon>Microbotryomycetes</taxon>
        <taxon>Sporidiobolales</taxon>
        <taxon>Sporidiobolaceae</taxon>
        <taxon>Rhodotorula</taxon>
    </lineage>
</organism>
<evidence type="ECO:0000256" key="2">
    <source>
        <dbReference type="ARBA" id="ARBA00005376"/>
    </source>
</evidence>
<dbReference type="AlphaFoldDB" id="A0A061BBS3"/>
<keyword evidence="6" id="KW-0472">Membrane</keyword>
<evidence type="ECO:0000256" key="1">
    <source>
        <dbReference type="ARBA" id="ARBA00004141"/>
    </source>
</evidence>
<dbReference type="OrthoDB" id="6745403at2759"/>
<evidence type="ECO:0000256" key="3">
    <source>
        <dbReference type="ARBA" id="ARBA00020822"/>
    </source>
</evidence>
<keyword evidence="4" id="KW-0812">Transmembrane</keyword>
<dbReference type="PANTHER" id="PTHR13116:SF5">
    <property type="entry name" value="ER MEMBRANE PROTEIN COMPLEX SUBUNIT 3"/>
    <property type="match status" value="1"/>
</dbReference>
<dbReference type="InterPro" id="IPR002809">
    <property type="entry name" value="EMC3/TMCO1"/>
</dbReference>
<accession>A0A061BBS3</accession>
<dbReference type="PANTHER" id="PTHR13116">
    <property type="entry name" value="ER MEMBRANE PROTEIN COMPLEX SUBUNIT 3"/>
    <property type="match status" value="1"/>
</dbReference>
<sequence length="282" mass="30869">MQLFTAPIQLGADSFALDPAIRDRVLLPLTLIVILSGVLRHVLTLLVATPPKPQPLLAVREQRAITRGQLLRFNSSHLPPSSFLALRSSLSQAYINGSFLKAPPPKPSADGVPPNPFEDPAQLEQMMEGLQDMMKKQAVGFVPQMATMYLVNRFFTGALIARIPFPLPLKFGDLLQRGVQLLPSPSGSTPFVADASWCSTSSWYFLCMFGIGPVYQLLLGNNSSAADPAALAPPPPTMPGAPAQDMTKIFRAERENLDIVEYEWVCEGVEERLLERFGRAKA</sequence>
<proteinExistence type="inferred from homology"/>
<dbReference type="EMBL" id="LK052949">
    <property type="protein sequence ID" value="CDR47391.1"/>
    <property type="molecule type" value="Genomic_DNA"/>
</dbReference>
<evidence type="ECO:0000256" key="5">
    <source>
        <dbReference type="ARBA" id="ARBA00022989"/>
    </source>
</evidence>